<dbReference type="Gene3D" id="2.40.160.120">
    <property type="match status" value="1"/>
</dbReference>
<dbReference type="Gene3D" id="3.30.70.3490">
    <property type="match status" value="1"/>
</dbReference>
<evidence type="ECO:0000313" key="10">
    <source>
        <dbReference type="EMBL" id="CAH1244091.1"/>
    </source>
</evidence>
<dbReference type="FunFam" id="3.30.70.3490:FF:000001">
    <property type="entry name" value="Oxysterol-binding protein"/>
    <property type="match status" value="1"/>
</dbReference>
<dbReference type="SUPFAM" id="SSF48452">
    <property type="entry name" value="TPR-like"/>
    <property type="match status" value="1"/>
</dbReference>
<dbReference type="CDD" id="cd13290">
    <property type="entry name" value="PH_ORP9"/>
    <property type="match status" value="1"/>
</dbReference>
<dbReference type="Pfam" id="PF13374">
    <property type="entry name" value="TPR_10"/>
    <property type="match status" value="2"/>
</dbReference>
<feature type="compositionally biased region" description="Polar residues" evidence="8">
    <location>
        <begin position="722"/>
        <end position="743"/>
    </location>
</feature>
<proteinExistence type="inferred from homology"/>
<feature type="region of interest" description="Disordered" evidence="8">
    <location>
        <begin position="716"/>
        <end position="759"/>
    </location>
</feature>
<dbReference type="Pfam" id="PF00169">
    <property type="entry name" value="PH"/>
    <property type="match status" value="1"/>
</dbReference>
<dbReference type="Gene3D" id="2.30.29.30">
    <property type="entry name" value="Pleckstrin-homology domain (PH domain)/Phosphotyrosine-binding domain (PTB)"/>
    <property type="match status" value="1"/>
</dbReference>
<name>A0A8J9YYB3_BRALA</name>
<dbReference type="GO" id="GO:0006869">
    <property type="term" value="P:lipid transport"/>
    <property type="evidence" value="ECO:0007669"/>
    <property type="project" value="UniProtKB-KW"/>
</dbReference>
<evidence type="ECO:0000256" key="3">
    <source>
        <dbReference type="ARBA" id="ARBA00023055"/>
    </source>
</evidence>
<sequence length="1287" mass="143760">MTSVAAGTIHNEEHTDRKYKGHLKKGESSLSRGDLDLAEQYFAAALKTVHVRDPTAQQYQREVEPLCKLGDVYSKRGQQTGDGGDFVKAAALYNAAIARVKDKILNGNIATAIRGVEMSFLKRVLNLKIHHNVSQGNTEKHKKQLKEMRDQIKLEMEIIDQQLDPYVHDEDDPCVKEIEANRAQAVRLLFENITQQRKEFISLLVEECIGLMGLPPCKYALIGLGSQATGLVTPYSDLEFAILVQEESEECLEYFRNLTHYLHLKVVNLGETILPALGIQSLNDFYSENPLGNWYYDSVTSRGFAFDGSMPKASKTPLGRDRTKNEPPSELICTPENMVSKLQQDATLYLKEGYHLATILRNPCLIAGDQDLIDTYMTITVKMLQADGAHPHIAASLSNLGEASGNLGGFRKAVSYFEQALKMYRSIHGKSTAHPHIASTLTNLGMSYCILGDHRRALSLCQEALDMVRLVYRVVNLLKIINSGAIPSASRCISNMAVTMEGPLSKWTNVMKGWQYRWFVLDDSTGLLSYYTSKDKMMRGARRGCVRLKGASIGTEDNTSLHDSGHKFAGAVIGIDDEDDSTFTINCDGKTFHFQARDADERERWISALEDTITRHSQSPSFPPSVTSHPITTTADFDTKLMEADAYLQILIKQTKSLEARTDACEDEEEKKRLQSLVDVSNAMLESIKHSIVLMQVAKYACVEHMDSGRLTTMNGVPGTEDATSTGDQLSNSGSGSTASLEQATEAMEEGGGQMTDYGQEFDGLVEAGTQTHGSNAPPLLPVDTSTQTGGHTTSPISTVPLSAPTVTLALQVPVLPQTSYSSSEDEDFFDADEFYQASPDKSPNRMPNRFPGSLSHNDPVKKLDPDLQEEEKENIPEVSVTGATPGKENPDVMMRGGICIVTDSSGGEEEAPDNMENHQSVITHLLSQVKLGMDLTKVVLPTFILEKRSLLEMYADFFAHPDLFSSIPDFEDPKDRMIQVIRWYLSAFHAGRKGSVAKKPYNPILGETLRCFWDLGTDNLEGEQELVTDGPIPWATRDNVTFIAEQVSHHPPISAFYAEHYNKNISFNAHIWTKSKFLGLSIGVHNIGQGCVWVRKYDEEYIVTFPNGYGRSILTIPWMELGGKVTITCAKSGHSCNIDFLTKPFYGGSKHKIKAEVMGPNEKKPFCVIEGEWNGVMYAKWATGQEEVFVDTKKMKIMKKKVQKLEDQGEYESRKLWRRVTEAMTSRDIDSATEAKQFLEERQRRQARERKEAGAKWETKLFHEDGEQWIYDNPLQKRLELQEKLQ</sequence>
<dbReference type="EMBL" id="OV696698">
    <property type="protein sequence ID" value="CAH1244091.1"/>
    <property type="molecule type" value="Genomic_DNA"/>
</dbReference>
<dbReference type="PROSITE" id="PS50003">
    <property type="entry name" value="PH_DOMAIN"/>
    <property type="match status" value="1"/>
</dbReference>
<dbReference type="Proteomes" id="UP000838412">
    <property type="component" value="Chromosome 13"/>
</dbReference>
<dbReference type="InterPro" id="IPR019734">
    <property type="entry name" value="TPR_rpt"/>
</dbReference>
<protein>
    <recommendedName>
        <fullName evidence="7">Oxysterol-binding protein</fullName>
    </recommendedName>
</protein>
<organism evidence="10 11">
    <name type="scientific">Branchiostoma lanceolatum</name>
    <name type="common">Common lancelet</name>
    <name type="synonym">Amphioxus lanceolatum</name>
    <dbReference type="NCBI Taxonomy" id="7740"/>
    <lineage>
        <taxon>Eukaryota</taxon>
        <taxon>Metazoa</taxon>
        <taxon>Chordata</taxon>
        <taxon>Cephalochordata</taxon>
        <taxon>Leptocardii</taxon>
        <taxon>Amphioxiformes</taxon>
        <taxon>Branchiostomatidae</taxon>
        <taxon>Branchiostoma</taxon>
    </lineage>
</organism>
<dbReference type="FunFam" id="2.40.160.120:FF:000002">
    <property type="entry name" value="Oxysterol-binding protein"/>
    <property type="match status" value="1"/>
</dbReference>
<dbReference type="InterPro" id="IPR037239">
    <property type="entry name" value="OSBP_sf"/>
</dbReference>
<dbReference type="Pfam" id="PF03445">
    <property type="entry name" value="DUF294"/>
    <property type="match status" value="1"/>
</dbReference>
<dbReference type="SUPFAM" id="SSF50729">
    <property type="entry name" value="PH domain-like"/>
    <property type="match status" value="1"/>
</dbReference>
<dbReference type="InterPro" id="IPR005105">
    <property type="entry name" value="GlnD_Uridyltrans_N"/>
</dbReference>
<keyword evidence="3 7" id="KW-0445">Lipid transport</keyword>
<evidence type="ECO:0000259" key="9">
    <source>
        <dbReference type="PROSITE" id="PS50003"/>
    </source>
</evidence>
<dbReference type="InterPro" id="IPR011993">
    <property type="entry name" value="PH-like_dom_sf"/>
</dbReference>
<feature type="domain" description="PH" evidence="9">
    <location>
        <begin position="497"/>
        <end position="614"/>
    </location>
</feature>
<dbReference type="FunFam" id="1.10.287.2720:FF:000001">
    <property type="entry name" value="Oxysterol-binding OBPalpha"/>
    <property type="match status" value="1"/>
</dbReference>
<dbReference type="InterPro" id="IPR001849">
    <property type="entry name" value="PH_domain"/>
</dbReference>
<dbReference type="SMART" id="SM00233">
    <property type="entry name" value="PH"/>
    <property type="match status" value="1"/>
</dbReference>
<dbReference type="Gene3D" id="1.25.40.10">
    <property type="entry name" value="Tetratricopeptide repeat domain"/>
    <property type="match status" value="1"/>
</dbReference>
<dbReference type="SMART" id="SM00028">
    <property type="entry name" value="TPR"/>
    <property type="match status" value="4"/>
</dbReference>
<dbReference type="InterPro" id="IPR000648">
    <property type="entry name" value="Oxysterol-bd"/>
</dbReference>
<evidence type="ECO:0000256" key="8">
    <source>
        <dbReference type="SAM" id="MobiDB-lite"/>
    </source>
</evidence>
<keyword evidence="1 7" id="KW-0813">Transport</keyword>
<dbReference type="PROSITE" id="PS01013">
    <property type="entry name" value="OSBP"/>
    <property type="match status" value="1"/>
</dbReference>
<keyword evidence="11" id="KW-1185">Reference proteome</keyword>
<feature type="region of interest" description="Disordered" evidence="8">
    <location>
        <begin position="837"/>
        <end position="894"/>
    </location>
</feature>
<dbReference type="Gene3D" id="1.10.287.2720">
    <property type="match status" value="1"/>
</dbReference>
<reference evidence="10" key="1">
    <citation type="submission" date="2022-01" db="EMBL/GenBank/DDBJ databases">
        <authorList>
            <person name="Braso-Vives M."/>
        </authorList>
    </citation>
    <scope>NUCLEOTIDE SEQUENCE</scope>
</reference>
<feature type="repeat" description="TPR" evidence="5">
    <location>
        <begin position="394"/>
        <end position="427"/>
    </location>
</feature>
<dbReference type="GO" id="GO:0008289">
    <property type="term" value="F:lipid binding"/>
    <property type="evidence" value="ECO:0007669"/>
    <property type="project" value="UniProtKB-KW"/>
</dbReference>
<dbReference type="InterPro" id="IPR018494">
    <property type="entry name" value="Oxysterol-bd_CS"/>
</dbReference>
<keyword evidence="5" id="KW-0802">TPR repeat</keyword>
<evidence type="ECO:0000313" key="11">
    <source>
        <dbReference type="Proteomes" id="UP000838412"/>
    </source>
</evidence>
<evidence type="ECO:0000256" key="4">
    <source>
        <dbReference type="ARBA" id="ARBA00023121"/>
    </source>
</evidence>
<accession>A0A8J9YYB3</accession>
<dbReference type="InterPro" id="IPR011990">
    <property type="entry name" value="TPR-like_helical_dom_sf"/>
</dbReference>
<dbReference type="SUPFAM" id="SSF144000">
    <property type="entry name" value="Oxysterol-binding protein-like"/>
    <property type="match status" value="1"/>
</dbReference>
<keyword evidence="2" id="KW-0597">Phosphoprotein</keyword>
<keyword evidence="4" id="KW-0446">Lipid-binding</keyword>
<evidence type="ECO:0000256" key="2">
    <source>
        <dbReference type="ARBA" id="ARBA00022553"/>
    </source>
</evidence>
<evidence type="ECO:0000256" key="5">
    <source>
        <dbReference type="PROSITE-ProRule" id="PRU00339"/>
    </source>
</evidence>
<dbReference type="PROSITE" id="PS50005">
    <property type="entry name" value="TPR"/>
    <property type="match status" value="1"/>
</dbReference>
<comment type="similarity">
    <text evidence="6">Belongs to the OSBP family.</text>
</comment>
<evidence type="ECO:0000256" key="1">
    <source>
        <dbReference type="ARBA" id="ARBA00022448"/>
    </source>
</evidence>
<evidence type="ECO:0000256" key="6">
    <source>
        <dbReference type="RuleBase" id="RU003844"/>
    </source>
</evidence>
<dbReference type="PANTHER" id="PTHR19959:SF119">
    <property type="entry name" value="FUNGAL LIPASE-LIKE DOMAIN-CONTAINING PROTEIN"/>
    <property type="match status" value="1"/>
</dbReference>
<evidence type="ECO:0000256" key="7">
    <source>
        <dbReference type="RuleBase" id="RU003845"/>
    </source>
</evidence>
<dbReference type="GO" id="GO:0008773">
    <property type="term" value="F:[protein-PII] uridylyltransferase activity"/>
    <property type="evidence" value="ECO:0007669"/>
    <property type="project" value="InterPro"/>
</dbReference>
<dbReference type="OrthoDB" id="48057at2759"/>
<gene>
    <name evidence="10" type="primary">OSBPL9</name>
    <name evidence="10" type="ORF">BLAG_LOCUS6825</name>
</gene>
<feature type="region of interest" description="Disordered" evidence="8">
    <location>
        <begin position="1"/>
        <end position="29"/>
    </location>
</feature>
<dbReference type="PANTHER" id="PTHR19959">
    <property type="entry name" value="KINESIN LIGHT CHAIN"/>
    <property type="match status" value="1"/>
</dbReference>
<dbReference type="Pfam" id="PF01237">
    <property type="entry name" value="Oxysterol_BP"/>
    <property type="match status" value="1"/>
</dbReference>